<dbReference type="InterPro" id="IPR016186">
    <property type="entry name" value="C-type_lectin-like/link_sf"/>
</dbReference>
<accession>A0AAD1TDM9</accession>
<evidence type="ECO:0000256" key="5">
    <source>
        <dbReference type="ARBA" id="ARBA00022837"/>
    </source>
</evidence>
<dbReference type="GO" id="GO:0008083">
    <property type="term" value="F:growth factor activity"/>
    <property type="evidence" value="ECO:0007669"/>
    <property type="project" value="TreeGrafter"/>
</dbReference>
<evidence type="ECO:0000256" key="9">
    <source>
        <dbReference type="SAM" id="SignalP"/>
    </source>
</evidence>
<keyword evidence="4" id="KW-0430">Lectin</keyword>
<proteinExistence type="predicted"/>
<gene>
    <name evidence="11" type="ORF">PECUL_23A061645</name>
</gene>
<keyword evidence="6" id="KW-0176">Collagen</keyword>
<dbReference type="GO" id="GO:0030246">
    <property type="term" value="F:carbohydrate binding"/>
    <property type="evidence" value="ECO:0007669"/>
    <property type="project" value="UniProtKB-KW"/>
</dbReference>
<evidence type="ECO:0000313" key="12">
    <source>
        <dbReference type="Proteomes" id="UP001295444"/>
    </source>
</evidence>
<dbReference type="SMART" id="SM00034">
    <property type="entry name" value="CLECT"/>
    <property type="match status" value="1"/>
</dbReference>
<evidence type="ECO:0000259" key="10">
    <source>
        <dbReference type="PROSITE" id="PS50041"/>
    </source>
</evidence>
<dbReference type="GO" id="GO:0005615">
    <property type="term" value="C:extracellular space"/>
    <property type="evidence" value="ECO:0007669"/>
    <property type="project" value="TreeGrafter"/>
</dbReference>
<dbReference type="PANTHER" id="PTHR22799:SF1">
    <property type="entry name" value="C-TYPE LECTIN DOMAIN FAMILY 11 MEMBER A"/>
    <property type="match status" value="1"/>
</dbReference>
<feature type="signal peptide" evidence="9">
    <location>
        <begin position="1"/>
        <end position="25"/>
    </location>
</feature>
<keyword evidence="5" id="KW-0106">Calcium</keyword>
<keyword evidence="12" id="KW-1185">Reference proteome</keyword>
<dbReference type="SUPFAM" id="SSF56436">
    <property type="entry name" value="C-type lectin-like"/>
    <property type="match status" value="1"/>
</dbReference>
<dbReference type="InterPro" id="IPR008160">
    <property type="entry name" value="Collagen"/>
</dbReference>
<dbReference type="Proteomes" id="UP001295444">
    <property type="component" value="Chromosome 11"/>
</dbReference>
<feature type="domain" description="C-type lectin" evidence="10">
    <location>
        <begin position="116"/>
        <end position="230"/>
    </location>
</feature>
<dbReference type="InterPro" id="IPR051663">
    <property type="entry name" value="CLec_Tetranectin-domain"/>
</dbReference>
<feature type="chain" id="PRO_5042088403" description="C-type lectin domain-containing protein" evidence="9">
    <location>
        <begin position="26"/>
        <end position="231"/>
    </location>
</feature>
<dbReference type="Pfam" id="PF01391">
    <property type="entry name" value="Collagen"/>
    <property type="match status" value="1"/>
</dbReference>
<sequence>MMYYLQINSMITIAILMVLYTQTNSEMPTTCSVIQGLPGLNGRDGRDGSHGHKGEPGPRGETGNPGIRGIAGPPGKVGPKGDQGNTGSPGLQGSKGEKGQKGDPAVQYSIKGVKILGDKVYIPTDLEGDYSTSQAACQGLGGTLPTPMNSAENDIILQYVKEFKNNVFLGINDIKEEGVFVYLNGKQITYSNWPSTEPNGKRNENCVEARVNHSAWNDINCANKNRVLCEF</sequence>
<dbReference type="PANTHER" id="PTHR22799">
    <property type="entry name" value="TETRANECTIN-RELATED"/>
    <property type="match status" value="1"/>
</dbReference>
<dbReference type="Gene3D" id="3.10.100.10">
    <property type="entry name" value="Mannose-Binding Protein A, subunit A"/>
    <property type="match status" value="1"/>
</dbReference>
<evidence type="ECO:0000256" key="7">
    <source>
        <dbReference type="ARBA" id="ARBA00023157"/>
    </source>
</evidence>
<evidence type="ECO:0000256" key="6">
    <source>
        <dbReference type="ARBA" id="ARBA00023119"/>
    </source>
</evidence>
<dbReference type="Pfam" id="PF00059">
    <property type="entry name" value="Lectin_C"/>
    <property type="match status" value="1"/>
</dbReference>
<evidence type="ECO:0000256" key="4">
    <source>
        <dbReference type="ARBA" id="ARBA00022734"/>
    </source>
</evidence>
<dbReference type="AlphaFoldDB" id="A0AAD1TDM9"/>
<name>A0AAD1TDM9_PELCU</name>
<evidence type="ECO:0000256" key="8">
    <source>
        <dbReference type="SAM" id="MobiDB-lite"/>
    </source>
</evidence>
<evidence type="ECO:0000256" key="3">
    <source>
        <dbReference type="ARBA" id="ARBA00022729"/>
    </source>
</evidence>
<evidence type="ECO:0000256" key="1">
    <source>
        <dbReference type="ARBA" id="ARBA00004613"/>
    </source>
</evidence>
<feature type="compositionally biased region" description="Basic and acidic residues" evidence="8">
    <location>
        <begin position="43"/>
        <end position="58"/>
    </location>
</feature>
<dbReference type="InterPro" id="IPR018378">
    <property type="entry name" value="C-type_lectin_CS"/>
</dbReference>
<reference evidence="11" key="1">
    <citation type="submission" date="2022-03" db="EMBL/GenBank/DDBJ databases">
        <authorList>
            <person name="Alioto T."/>
            <person name="Alioto T."/>
            <person name="Gomez Garrido J."/>
        </authorList>
    </citation>
    <scope>NUCLEOTIDE SEQUENCE</scope>
</reference>
<keyword evidence="3 9" id="KW-0732">Signal</keyword>
<dbReference type="GO" id="GO:0005581">
    <property type="term" value="C:collagen trimer"/>
    <property type="evidence" value="ECO:0007669"/>
    <property type="project" value="UniProtKB-KW"/>
</dbReference>
<dbReference type="PROSITE" id="PS50041">
    <property type="entry name" value="C_TYPE_LECTIN_2"/>
    <property type="match status" value="1"/>
</dbReference>
<dbReference type="EMBL" id="OW240922">
    <property type="protein sequence ID" value="CAH2321376.1"/>
    <property type="molecule type" value="Genomic_DNA"/>
</dbReference>
<dbReference type="InterPro" id="IPR001304">
    <property type="entry name" value="C-type_lectin-like"/>
</dbReference>
<dbReference type="PROSITE" id="PS00615">
    <property type="entry name" value="C_TYPE_LECTIN_1"/>
    <property type="match status" value="1"/>
</dbReference>
<keyword evidence="2" id="KW-0964">Secreted</keyword>
<dbReference type="GO" id="GO:0001503">
    <property type="term" value="P:ossification"/>
    <property type="evidence" value="ECO:0007669"/>
    <property type="project" value="TreeGrafter"/>
</dbReference>
<feature type="region of interest" description="Disordered" evidence="8">
    <location>
        <begin position="34"/>
        <end position="104"/>
    </location>
</feature>
<protein>
    <recommendedName>
        <fullName evidence="10">C-type lectin domain-containing protein</fullName>
    </recommendedName>
</protein>
<evidence type="ECO:0000256" key="2">
    <source>
        <dbReference type="ARBA" id="ARBA00022525"/>
    </source>
</evidence>
<evidence type="ECO:0000313" key="11">
    <source>
        <dbReference type="EMBL" id="CAH2321376.1"/>
    </source>
</evidence>
<comment type="subcellular location">
    <subcellularLocation>
        <location evidence="1">Secreted</location>
    </subcellularLocation>
</comment>
<organism evidence="11 12">
    <name type="scientific">Pelobates cultripes</name>
    <name type="common">Western spadefoot toad</name>
    <dbReference type="NCBI Taxonomy" id="61616"/>
    <lineage>
        <taxon>Eukaryota</taxon>
        <taxon>Metazoa</taxon>
        <taxon>Chordata</taxon>
        <taxon>Craniata</taxon>
        <taxon>Vertebrata</taxon>
        <taxon>Euteleostomi</taxon>
        <taxon>Amphibia</taxon>
        <taxon>Batrachia</taxon>
        <taxon>Anura</taxon>
        <taxon>Pelobatoidea</taxon>
        <taxon>Pelobatidae</taxon>
        <taxon>Pelobates</taxon>
    </lineage>
</organism>
<keyword evidence="7" id="KW-1015">Disulfide bond</keyword>
<dbReference type="InterPro" id="IPR016187">
    <property type="entry name" value="CTDL_fold"/>
</dbReference>